<evidence type="ECO:0000313" key="1">
    <source>
        <dbReference type="EMBL" id="UOQ70500.1"/>
    </source>
</evidence>
<protein>
    <submittedName>
        <fullName evidence="1">Uncharacterized protein</fullName>
    </submittedName>
</protein>
<dbReference type="AlphaFoldDB" id="A0A8T9Q3W9"/>
<dbReference type="RefSeq" id="WP_244673922.1">
    <property type="nucleotide sequence ID" value="NZ_CP095046.1"/>
</dbReference>
<reference evidence="1" key="1">
    <citation type="submission" date="2022-04" db="EMBL/GenBank/DDBJ databases">
        <title>Hymenobacter sp. isolated from the air.</title>
        <authorList>
            <person name="Won M."/>
            <person name="Lee C.-M."/>
            <person name="Woen H.-Y."/>
            <person name="Kwon S.-W."/>
        </authorList>
    </citation>
    <scope>NUCLEOTIDE SEQUENCE</scope>
    <source>
        <strain evidence="1">5116S-3</strain>
    </source>
</reference>
<evidence type="ECO:0000313" key="2">
    <source>
        <dbReference type="Proteomes" id="UP000831796"/>
    </source>
</evidence>
<gene>
    <name evidence="1" type="ORF">MUN79_17435</name>
</gene>
<organism evidence="1 2">
    <name type="scientific">Hymenobacter cellulosilyticus</name>
    <dbReference type="NCBI Taxonomy" id="2932248"/>
    <lineage>
        <taxon>Bacteria</taxon>
        <taxon>Pseudomonadati</taxon>
        <taxon>Bacteroidota</taxon>
        <taxon>Cytophagia</taxon>
        <taxon>Cytophagales</taxon>
        <taxon>Hymenobacteraceae</taxon>
        <taxon>Hymenobacter</taxon>
    </lineage>
</organism>
<dbReference type="KEGG" id="hcu:MUN79_17435"/>
<keyword evidence="2" id="KW-1185">Reference proteome</keyword>
<name>A0A8T9Q3W9_9BACT</name>
<sequence length="67" mass="7032">MSVLGQTTGLLKEAWSKAQAAKTLCLQQDKNMAEMGQLLGIGRATIYCYLARLSVPTGSNVGGTSKA</sequence>
<accession>A0A8T9Q3W9</accession>
<proteinExistence type="predicted"/>
<dbReference type="EMBL" id="CP095046">
    <property type="protein sequence ID" value="UOQ70500.1"/>
    <property type="molecule type" value="Genomic_DNA"/>
</dbReference>
<dbReference type="Proteomes" id="UP000831796">
    <property type="component" value="Chromosome"/>
</dbReference>